<evidence type="ECO:0000256" key="1">
    <source>
        <dbReference type="SAM" id="Phobius"/>
    </source>
</evidence>
<dbReference type="AlphaFoldDB" id="A0A318U626"/>
<dbReference type="Proteomes" id="UP000248198">
    <property type="component" value="Unassembled WGS sequence"/>
</dbReference>
<feature type="transmembrane region" description="Helical" evidence="1">
    <location>
        <begin position="33"/>
        <end position="51"/>
    </location>
</feature>
<name>A0A318U626_9SPHI</name>
<dbReference type="EMBL" id="QKLU01000012">
    <property type="protein sequence ID" value="PYF68495.1"/>
    <property type="molecule type" value="Genomic_DNA"/>
</dbReference>
<proteinExistence type="predicted"/>
<protein>
    <submittedName>
        <fullName evidence="2">Uncharacterized protein</fullName>
    </submittedName>
</protein>
<feature type="transmembrane region" description="Helical" evidence="1">
    <location>
        <begin position="71"/>
        <end position="94"/>
    </location>
</feature>
<evidence type="ECO:0000313" key="2">
    <source>
        <dbReference type="EMBL" id="PYF68495.1"/>
    </source>
</evidence>
<gene>
    <name evidence="2" type="ORF">B0O44_11282</name>
</gene>
<evidence type="ECO:0000313" key="3">
    <source>
        <dbReference type="Proteomes" id="UP000248198"/>
    </source>
</evidence>
<keyword evidence="1" id="KW-0812">Transmembrane</keyword>
<keyword evidence="1" id="KW-0472">Membrane</keyword>
<sequence length="123" mass="13677">MENQTALIYGAGLFIIFGTCRVYLNKFKFKRSLAGLLGLCMMGQILLNNILDFTPNSNYPADLQNLGYQVAQITNPVAIVLLAFLTIISSIRIVSKLCVFSKKPEFGDFSSMSDESKIRNQSL</sequence>
<keyword evidence="3" id="KW-1185">Reference proteome</keyword>
<accession>A0A318U626</accession>
<organism evidence="2 3">
    <name type="scientific">Pedobacter nutrimenti</name>
    <dbReference type="NCBI Taxonomy" id="1241337"/>
    <lineage>
        <taxon>Bacteria</taxon>
        <taxon>Pseudomonadati</taxon>
        <taxon>Bacteroidota</taxon>
        <taxon>Sphingobacteriia</taxon>
        <taxon>Sphingobacteriales</taxon>
        <taxon>Sphingobacteriaceae</taxon>
        <taxon>Pedobacter</taxon>
    </lineage>
</organism>
<comment type="caution">
    <text evidence="2">The sequence shown here is derived from an EMBL/GenBank/DDBJ whole genome shotgun (WGS) entry which is preliminary data.</text>
</comment>
<feature type="transmembrane region" description="Helical" evidence="1">
    <location>
        <begin position="6"/>
        <end position="24"/>
    </location>
</feature>
<keyword evidence="1" id="KW-1133">Transmembrane helix</keyword>
<dbReference type="RefSeq" id="WP_110834749.1">
    <property type="nucleotide sequence ID" value="NZ_QKLU01000012.1"/>
</dbReference>
<reference evidence="2 3" key="1">
    <citation type="submission" date="2018-06" db="EMBL/GenBank/DDBJ databases">
        <title>Genomic Encyclopedia of Archaeal and Bacterial Type Strains, Phase II (KMG-II): from individual species to whole genera.</title>
        <authorList>
            <person name="Goeker M."/>
        </authorList>
    </citation>
    <scope>NUCLEOTIDE SEQUENCE [LARGE SCALE GENOMIC DNA]</scope>
    <source>
        <strain evidence="2 3">DSM 27372</strain>
    </source>
</reference>